<dbReference type="Gene3D" id="1.10.287.130">
    <property type="match status" value="1"/>
</dbReference>
<feature type="domain" description="HAMP" evidence="13">
    <location>
        <begin position="254"/>
        <end position="309"/>
    </location>
</feature>
<dbReference type="SUPFAM" id="SSF158472">
    <property type="entry name" value="HAMP domain-like"/>
    <property type="match status" value="1"/>
</dbReference>
<sequence>MSPDTKPSPIRTRPKRGISPLTIRILLVNLIALIFLGGGILYVDDLQQTLIESRIDSLRKDAEILAGALGEAATGGPDTTEIELIPAQQIITRLVDVTQNRTRFFDVSGAKLIDSRDLAVEQSIVVNPLPPEGGLDSFWDNLSWKISSILDRLNKRYALGEYREKAHEVAEHYPEVLEALAGENSYRIRVLTERFDIITVAVPVQRFRRVLGALMVSADDRDIREAVQDARMTILKLFFAALLLTLTLSTFFARTIVRPILRLAYAADRIRMATNPDYQIPDYSRRNDEIGDLSRSLREMTDTLARQIDAVASFAADVAHELKNPLTSVRSAIETLSFAKKEEDKQKLLAIIQQDVQRLDRLISDISDASRLDAELARSSMELINMTAMVETLLDIYDTTQKDKLPDLVLEVDGSRRLRKSKENKPHYVMGLEGQLGQVVRNLLDNAISFSRSEGHVWVRLREHKNMVELVVEDEGVGIPEDKLDSIFERFYSERPKGEAFGKHSGLGLSICKQIVESHGGTITAENREEGGGARFIVRLPRAEGGRKQ</sequence>
<keyword evidence="15" id="KW-1185">Reference proteome</keyword>
<dbReference type="AlphaFoldDB" id="A0A501PP00"/>
<evidence type="ECO:0000256" key="5">
    <source>
        <dbReference type="ARBA" id="ARBA00022679"/>
    </source>
</evidence>
<dbReference type="Pfam" id="PF02518">
    <property type="entry name" value="HATPase_c"/>
    <property type="match status" value="1"/>
</dbReference>
<keyword evidence="4" id="KW-0597">Phosphoprotein</keyword>
<dbReference type="InterPro" id="IPR004358">
    <property type="entry name" value="Sig_transdc_His_kin-like_C"/>
</dbReference>
<feature type="transmembrane region" description="Helical" evidence="11">
    <location>
        <begin position="21"/>
        <end position="43"/>
    </location>
</feature>
<dbReference type="EC" id="2.7.13.3" evidence="3"/>
<evidence type="ECO:0000256" key="9">
    <source>
        <dbReference type="ARBA" id="ARBA00023012"/>
    </source>
</evidence>
<dbReference type="SMART" id="SM00304">
    <property type="entry name" value="HAMP"/>
    <property type="match status" value="1"/>
</dbReference>
<dbReference type="SUPFAM" id="SSF55874">
    <property type="entry name" value="ATPase domain of HSP90 chaperone/DNA topoisomerase II/histidine kinase"/>
    <property type="match status" value="1"/>
</dbReference>
<dbReference type="SMART" id="SM00388">
    <property type="entry name" value="HisKA"/>
    <property type="match status" value="1"/>
</dbReference>
<accession>A0A501PP00</accession>
<dbReference type="CDD" id="cd06225">
    <property type="entry name" value="HAMP"/>
    <property type="match status" value="1"/>
</dbReference>
<dbReference type="GO" id="GO:0005886">
    <property type="term" value="C:plasma membrane"/>
    <property type="evidence" value="ECO:0007669"/>
    <property type="project" value="TreeGrafter"/>
</dbReference>
<dbReference type="InterPro" id="IPR003661">
    <property type="entry name" value="HisK_dim/P_dom"/>
</dbReference>
<evidence type="ECO:0000256" key="3">
    <source>
        <dbReference type="ARBA" id="ARBA00012438"/>
    </source>
</evidence>
<keyword evidence="9" id="KW-0902">Two-component regulatory system</keyword>
<comment type="subcellular location">
    <subcellularLocation>
        <location evidence="2">Membrane</location>
    </subcellularLocation>
</comment>
<evidence type="ECO:0000256" key="1">
    <source>
        <dbReference type="ARBA" id="ARBA00000085"/>
    </source>
</evidence>
<dbReference type="SUPFAM" id="SSF47384">
    <property type="entry name" value="Homodimeric domain of signal transducing histidine kinase"/>
    <property type="match status" value="1"/>
</dbReference>
<dbReference type="OrthoDB" id="9805942at2"/>
<evidence type="ECO:0000313" key="14">
    <source>
        <dbReference type="EMBL" id="TPD61832.1"/>
    </source>
</evidence>
<evidence type="ECO:0000256" key="10">
    <source>
        <dbReference type="ARBA" id="ARBA00023136"/>
    </source>
</evidence>
<dbReference type="PROSITE" id="PS50885">
    <property type="entry name" value="HAMP"/>
    <property type="match status" value="1"/>
</dbReference>
<dbReference type="RefSeq" id="WP_139939600.1">
    <property type="nucleotide sequence ID" value="NZ_JBHSYP010000003.1"/>
</dbReference>
<keyword evidence="10 11" id="KW-0472">Membrane</keyword>
<dbReference type="Gene3D" id="6.10.340.10">
    <property type="match status" value="1"/>
</dbReference>
<dbReference type="PROSITE" id="PS50109">
    <property type="entry name" value="HIS_KIN"/>
    <property type="match status" value="1"/>
</dbReference>
<dbReference type="InterPro" id="IPR050428">
    <property type="entry name" value="TCS_sensor_his_kinase"/>
</dbReference>
<dbReference type="EMBL" id="VFIY01000005">
    <property type="protein sequence ID" value="TPD61832.1"/>
    <property type="molecule type" value="Genomic_DNA"/>
</dbReference>
<keyword evidence="8 11" id="KW-1133">Transmembrane helix</keyword>
<dbReference type="PANTHER" id="PTHR45436:SF5">
    <property type="entry name" value="SENSOR HISTIDINE KINASE TRCS"/>
    <property type="match status" value="1"/>
</dbReference>
<evidence type="ECO:0000259" key="12">
    <source>
        <dbReference type="PROSITE" id="PS50109"/>
    </source>
</evidence>
<proteinExistence type="predicted"/>
<comment type="catalytic activity">
    <reaction evidence="1">
        <text>ATP + protein L-histidine = ADP + protein N-phospho-L-histidine.</text>
        <dbReference type="EC" id="2.7.13.3"/>
    </reaction>
</comment>
<evidence type="ECO:0000259" key="13">
    <source>
        <dbReference type="PROSITE" id="PS50885"/>
    </source>
</evidence>
<dbReference type="InterPro" id="IPR036890">
    <property type="entry name" value="HATPase_C_sf"/>
</dbReference>
<dbReference type="PRINTS" id="PR00344">
    <property type="entry name" value="BCTRLSENSOR"/>
</dbReference>
<gene>
    <name evidence="14" type="ORF">FIV46_06380</name>
</gene>
<organism evidence="14 15">
    <name type="scientific">Emcibacter nanhaiensis</name>
    <dbReference type="NCBI Taxonomy" id="1505037"/>
    <lineage>
        <taxon>Bacteria</taxon>
        <taxon>Pseudomonadati</taxon>
        <taxon>Pseudomonadota</taxon>
        <taxon>Alphaproteobacteria</taxon>
        <taxon>Emcibacterales</taxon>
        <taxon>Emcibacteraceae</taxon>
        <taxon>Emcibacter</taxon>
    </lineage>
</organism>
<dbReference type="SMART" id="SM00387">
    <property type="entry name" value="HATPase_c"/>
    <property type="match status" value="1"/>
</dbReference>
<feature type="transmembrane region" description="Helical" evidence="11">
    <location>
        <begin position="234"/>
        <end position="253"/>
    </location>
</feature>
<keyword evidence="7" id="KW-0418">Kinase</keyword>
<reference evidence="15" key="1">
    <citation type="submission" date="2019-06" db="EMBL/GenBank/DDBJ databases">
        <title>The complete genome of Emcibacter congregatus ZYLT.</title>
        <authorList>
            <person name="Zhao Z."/>
        </authorList>
    </citation>
    <scope>NUCLEOTIDE SEQUENCE [LARGE SCALE GENOMIC DNA]</scope>
    <source>
        <strain evidence="15">MCCC 1A06723</strain>
    </source>
</reference>
<feature type="domain" description="Histidine kinase" evidence="12">
    <location>
        <begin position="317"/>
        <end position="544"/>
    </location>
</feature>
<evidence type="ECO:0000313" key="15">
    <source>
        <dbReference type="Proteomes" id="UP000319148"/>
    </source>
</evidence>
<dbReference type="InterPro" id="IPR003594">
    <property type="entry name" value="HATPase_dom"/>
</dbReference>
<name>A0A501PP00_9PROT</name>
<evidence type="ECO:0000256" key="4">
    <source>
        <dbReference type="ARBA" id="ARBA00022553"/>
    </source>
</evidence>
<comment type="caution">
    <text evidence="14">The sequence shown here is derived from an EMBL/GenBank/DDBJ whole genome shotgun (WGS) entry which is preliminary data.</text>
</comment>
<dbReference type="Pfam" id="PF00672">
    <property type="entry name" value="HAMP"/>
    <property type="match status" value="1"/>
</dbReference>
<dbReference type="Pfam" id="PF13755">
    <property type="entry name" value="Sensor_TM1"/>
    <property type="match status" value="1"/>
</dbReference>
<dbReference type="GO" id="GO:0000155">
    <property type="term" value="F:phosphorelay sensor kinase activity"/>
    <property type="evidence" value="ECO:0007669"/>
    <property type="project" value="InterPro"/>
</dbReference>
<dbReference type="Pfam" id="PF00512">
    <property type="entry name" value="HisKA"/>
    <property type="match status" value="1"/>
</dbReference>
<dbReference type="InterPro" id="IPR005467">
    <property type="entry name" value="His_kinase_dom"/>
</dbReference>
<keyword evidence="5" id="KW-0808">Transferase</keyword>
<dbReference type="InterPro" id="IPR036097">
    <property type="entry name" value="HisK_dim/P_sf"/>
</dbReference>
<keyword evidence="6 11" id="KW-0812">Transmembrane</keyword>
<dbReference type="Pfam" id="PF13756">
    <property type="entry name" value="Stimulus_sens_1"/>
    <property type="match status" value="1"/>
</dbReference>
<dbReference type="Proteomes" id="UP000319148">
    <property type="component" value="Unassembled WGS sequence"/>
</dbReference>
<evidence type="ECO:0000256" key="2">
    <source>
        <dbReference type="ARBA" id="ARBA00004370"/>
    </source>
</evidence>
<dbReference type="CDD" id="cd00082">
    <property type="entry name" value="HisKA"/>
    <property type="match status" value="1"/>
</dbReference>
<dbReference type="Gene3D" id="3.30.565.10">
    <property type="entry name" value="Histidine kinase-like ATPase, C-terminal domain"/>
    <property type="match status" value="1"/>
</dbReference>
<dbReference type="InterPro" id="IPR003660">
    <property type="entry name" value="HAMP_dom"/>
</dbReference>
<evidence type="ECO:0000256" key="11">
    <source>
        <dbReference type="SAM" id="Phobius"/>
    </source>
</evidence>
<evidence type="ECO:0000256" key="6">
    <source>
        <dbReference type="ARBA" id="ARBA00022692"/>
    </source>
</evidence>
<dbReference type="InterPro" id="IPR025908">
    <property type="entry name" value="Sensor_TM1"/>
</dbReference>
<evidence type="ECO:0000256" key="7">
    <source>
        <dbReference type="ARBA" id="ARBA00022777"/>
    </source>
</evidence>
<protein>
    <recommendedName>
        <fullName evidence="3">histidine kinase</fullName>
        <ecNumber evidence="3">2.7.13.3</ecNumber>
    </recommendedName>
</protein>
<evidence type="ECO:0000256" key="8">
    <source>
        <dbReference type="ARBA" id="ARBA00022989"/>
    </source>
</evidence>
<dbReference type="PANTHER" id="PTHR45436">
    <property type="entry name" value="SENSOR HISTIDINE KINASE YKOH"/>
    <property type="match status" value="1"/>
</dbReference>
<dbReference type="InterPro" id="IPR025919">
    <property type="entry name" value="Stimulus_sens_dom"/>
</dbReference>